<dbReference type="InterPro" id="IPR014756">
    <property type="entry name" value="Ig_E-set"/>
</dbReference>
<dbReference type="AlphaFoldDB" id="A0A846MXX4"/>
<dbReference type="RefSeq" id="WP_208414340.1">
    <property type="nucleotide sequence ID" value="NZ_BAAADC010000001.1"/>
</dbReference>
<dbReference type="Gene3D" id="3.20.20.80">
    <property type="entry name" value="Glycosidases"/>
    <property type="match status" value="1"/>
</dbReference>
<dbReference type="Pfam" id="PF00128">
    <property type="entry name" value="Alpha-amylase"/>
    <property type="match status" value="1"/>
</dbReference>
<dbReference type="Gene3D" id="2.60.40.1180">
    <property type="entry name" value="Golgi alpha-mannosidase II"/>
    <property type="match status" value="1"/>
</dbReference>
<dbReference type="Gene3D" id="2.60.40.10">
    <property type="entry name" value="Immunoglobulins"/>
    <property type="match status" value="1"/>
</dbReference>
<comment type="caution">
    <text evidence="5">The sequence shown here is derived from an EMBL/GenBank/DDBJ whole genome shotgun (WGS) entry which is preliminary data.</text>
</comment>
<dbReference type="InterPro" id="IPR006047">
    <property type="entry name" value="GH13_cat_dom"/>
</dbReference>
<evidence type="ECO:0000313" key="5">
    <source>
        <dbReference type="EMBL" id="NIK88454.1"/>
    </source>
</evidence>
<accession>A0A846MXX4</accession>
<dbReference type="GO" id="GO:0004135">
    <property type="term" value="F:amylo-alpha-1,6-glucosidase activity"/>
    <property type="evidence" value="ECO:0007669"/>
    <property type="project" value="InterPro"/>
</dbReference>
<dbReference type="SUPFAM" id="SSF51011">
    <property type="entry name" value="Glycosyl hydrolase domain"/>
    <property type="match status" value="1"/>
</dbReference>
<dbReference type="PANTHER" id="PTHR43002">
    <property type="entry name" value="GLYCOGEN DEBRANCHING ENZYME"/>
    <property type="match status" value="1"/>
</dbReference>
<sequence length="700" mass="78568">MTTGLRLKQGRPYPLGAHFDGEGVNFAIFSAHAEKVELCLFDEAGHERARVALPEKNEDVWFGYLPVARPGLLYGYRVYGPYDPLGGHRFNPNKLLIDPYARLLTGPIEYSPLQRGYRQDDPRVDLSFDTRDSAPVVPKCIVTAPLDGLIETAMHTPRSHSVIYELHLRGFTKQHPDVDPALRGTCAGLSSPEVVRYIRDLGITAVELLPIHPFTTTSVLAAEGLSEYWGYNSVNFFAAEPRYLSKPDISEFRRMVRAFHDSGIEVILDVVFNHSGEGNELGPTLSFRGIDNASYYCLAENKSRYRDVTGCGNTLNLDHPRVLQMVMDSLRYWVEVMGVDGFRFDLAVTLARREGEFDPTAALFACIAQDPVLVKTKMIAEPWDLGPGGYRLGGFPTRWVEWNDRFRNDIRRFWRGDARVGDLAQRLAGSSDVFPERLPTAGVNFITAHDGFTLEDLVSYNFKHNDANGENNRDGTGENFSWNCGIEGVTEDLAVLKLRERQKRNLLASLLLSQGIPMLVAGDEFGRTQKGNNNAYCQDNEIGWVDWNALSKNRDLVAFVRKLIKLRADHPVFRRSAFFLGDPAEGSYVKDIVWLAPDGEEMGEADWQAMHMRALGVRYAATAEMDLETYSRRLDPHSFLLLVNGGEEPVEFVLPDVPFDSRWHWIVDTGAPDGEASGRFAAQTRFHLAAHSLALFEGDV</sequence>
<feature type="domain" description="Glycosyl hydrolase family 13 catalytic" evidence="4">
    <location>
        <begin position="165"/>
        <end position="567"/>
    </location>
</feature>
<dbReference type="Pfam" id="PF02922">
    <property type="entry name" value="CBM_48"/>
    <property type="match status" value="1"/>
</dbReference>
<dbReference type="InterPro" id="IPR013780">
    <property type="entry name" value="Glyco_hydro_b"/>
</dbReference>
<evidence type="ECO:0000256" key="1">
    <source>
        <dbReference type="ARBA" id="ARBA00008061"/>
    </source>
</evidence>
<dbReference type="InterPro" id="IPR004193">
    <property type="entry name" value="Glyco_hydro_13_N"/>
</dbReference>
<dbReference type="Proteomes" id="UP000570514">
    <property type="component" value="Unassembled WGS sequence"/>
</dbReference>
<dbReference type="EC" id="3.2.1.-" evidence="5"/>
<keyword evidence="2 5" id="KW-0378">Hydrolase</keyword>
<organism evidence="5 6">
    <name type="scientific">Rhizomicrobium palustre</name>
    <dbReference type="NCBI Taxonomy" id="189966"/>
    <lineage>
        <taxon>Bacteria</taxon>
        <taxon>Pseudomonadati</taxon>
        <taxon>Pseudomonadota</taxon>
        <taxon>Alphaproteobacteria</taxon>
        <taxon>Micropepsales</taxon>
        <taxon>Micropepsaceae</taxon>
        <taxon>Rhizomicrobium</taxon>
    </lineage>
</organism>
<protein>
    <submittedName>
        <fullName evidence="5">Glycogen operon protein</fullName>
        <ecNumber evidence="5">3.2.1.-</ecNumber>
    </submittedName>
</protein>
<dbReference type="CDD" id="cd11326">
    <property type="entry name" value="AmyAc_Glg_debranch"/>
    <property type="match status" value="1"/>
</dbReference>
<dbReference type="SUPFAM" id="SSF81296">
    <property type="entry name" value="E set domains"/>
    <property type="match status" value="1"/>
</dbReference>
<gene>
    <name evidence="5" type="ORF">FHS83_001772</name>
</gene>
<dbReference type="GO" id="GO:0005980">
    <property type="term" value="P:glycogen catabolic process"/>
    <property type="evidence" value="ECO:0007669"/>
    <property type="project" value="InterPro"/>
</dbReference>
<evidence type="ECO:0000256" key="3">
    <source>
        <dbReference type="ARBA" id="ARBA00023295"/>
    </source>
</evidence>
<comment type="similarity">
    <text evidence="1">Belongs to the glycosyl hydrolase 13 family.</text>
</comment>
<dbReference type="CDD" id="cd02856">
    <property type="entry name" value="E_set_GDE_Isoamylase_N"/>
    <property type="match status" value="1"/>
</dbReference>
<dbReference type="SMART" id="SM00642">
    <property type="entry name" value="Aamy"/>
    <property type="match status" value="1"/>
</dbReference>
<dbReference type="InterPro" id="IPR044505">
    <property type="entry name" value="GlgX_Isoamylase_N_E_set"/>
</dbReference>
<keyword evidence="3 5" id="KW-0326">Glycosidase</keyword>
<dbReference type="SUPFAM" id="SSF51445">
    <property type="entry name" value="(Trans)glycosidases"/>
    <property type="match status" value="1"/>
</dbReference>
<dbReference type="NCBIfam" id="TIGR02100">
    <property type="entry name" value="glgX_debranch"/>
    <property type="match status" value="1"/>
</dbReference>
<dbReference type="EMBL" id="JAASRM010000001">
    <property type="protein sequence ID" value="NIK88454.1"/>
    <property type="molecule type" value="Genomic_DNA"/>
</dbReference>
<keyword evidence="6" id="KW-1185">Reference proteome</keyword>
<name>A0A846MXX4_9PROT</name>
<evidence type="ECO:0000259" key="4">
    <source>
        <dbReference type="SMART" id="SM00642"/>
    </source>
</evidence>
<evidence type="ECO:0000256" key="2">
    <source>
        <dbReference type="ARBA" id="ARBA00022801"/>
    </source>
</evidence>
<reference evidence="5 6" key="1">
    <citation type="submission" date="2020-03" db="EMBL/GenBank/DDBJ databases">
        <title>Genomic Encyclopedia of Type Strains, Phase IV (KMG-IV): sequencing the most valuable type-strain genomes for metagenomic binning, comparative biology and taxonomic classification.</title>
        <authorList>
            <person name="Goeker M."/>
        </authorList>
    </citation>
    <scope>NUCLEOTIDE SEQUENCE [LARGE SCALE GENOMIC DNA]</scope>
    <source>
        <strain evidence="5 6">DSM 19867</strain>
    </source>
</reference>
<dbReference type="InterPro" id="IPR013783">
    <property type="entry name" value="Ig-like_fold"/>
</dbReference>
<evidence type="ECO:0000313" key="6">
    <source>
        <dbReference type="Proteomes" id="UP000570514"/>
    </source>
</evidence>
<dbReference type="InterPro" id="IPR017853">
    <property type="entry name" value="GH"/>
</dbReference>
<proteinExistence type="inferred from homology"/>
<dbReference type="InterPro" id="IPR011837">
    <property type="entry name" value="Glycogen_debranch_GlgX"/>
</dbReference>